<dbReference type="InterPro" id="IPR014729">
    <property type="entry name" value="Rossmann-like_a/b/a_fold"/>
</dbReference>
<accession>F0GZS1</accession>
<comment type="caution">
    <text evidence="2">The sequence shown here is derived from an EMBL/GenBank/DDBJ whole genome shotgun (WGS) entry which is preliminary data.</text>
</comment>
<dbReference type="Pfam" id="PF05636">
    <property type="entry name" value="HIGH_NTase1"/>
    <property type="match status" value="1"/>
</dbReference>
<dbReference type="InterPro" id="IPR008513">
    <property type="entry name" value="tRNA(Met)_cyd_acetate_ligase"/>
</dbReference>
<dbReference type="GO" id="GO:0008033">
    <property type="term" value="P:tRNA processing"/>
    <property type="evidence" value="ECO:0007669"/>
    <property type="project" value="UniProtKB-KW"/>
</dbReference>
<dbReference type="SUPFAM" id="SSF52374">
    <property type="entry name" value="Nucleotidylyl transferase"/>
    <property type="match status" value="1"/>
</dbReference>
<dbReference type="Proteomes" id="UP000005277">
    <property type="component" value="Unassembled WGS sequence"/>
</dbReference>
<reference evidence="2 3" key="1">
    <citation type="submission" date="2011-01" db="EMBL/GenBank/DDBJ databases">
        <authorList>
            <person name="Durkin A.S."/>
            <person name="Madupu R."/>
            <person name="Torralba M."/>
            <person name="Gillis M."/>
            <person name="Methe B."/>
            <person name="Sutton G."/>
            <person name="Nelson K.E."/>
        </authorList>
    </citation>
    <scope>NUCLEOTIDE SEQUENCE [LARGE SCALE GENOMIC DNA]</scope>
    <source>
        <strain evidence="2 3">ACS-025-V-Sch4</strain>
    </source>
</reference>
<evidence type="ECO:0000256" key="1">
    <source>
        <dbReference type="ARBA" id="ARBA00022694"/>
    </source>
</evidence>
<evidence type="ECO:0008006" key="4">
    <source>
        <dbReference type="Google" id="ProtNLM"/>
    </source>
</evidence>
<evidence type="ECO:0000313" key="3">
    <source>
        <dbReference type="Proteomes" id="UP000005277"/>
    </source>
</evidence>
<proteinExistence type="predicted"/>
<dbReference type="PANTHER" id="PTHR37825">
    <property type="entry name" value="TRNA(MET) CYTIDINE ACETATE LIGASE"/>
    <property type="match status" value="1"/>
</dbReference>
<gene>
    <name evidence="2" type="ORF">HMPREF9246_0753</name>
</gene>
<name>F0GZS1_9FIRM</name>
<keyword evidence="1" id="KW-0819">tRNA processing</keyword>
<evidence type="ECO:0000313" key="2">
    <source>
        <dbReference type="EMBL" id="EGC84462.1"/>
    </source>
</evidence>
<dbReference type="PANTHER" id="PTHR37825:SF1">
    <property type="entry name" value="TRNA(MET) CYTIDINE ACETATE LIGASE"/>
    <property type="match status" value="1"/>
</dbReference>
<organism evidence="2 3">
    <name type="scientific">Anaerococcus hydrogenalis ACS-025-V-Sch4</name>
    <dbReference type="NCBI Taxonomy" id="879306"/>
    <lineage>
        <taxon>Bacteria</taxon>
        <taxon>Bacillati</taxon>
        <taxon>Bacillota</taxon>
        <taxon>Tissierellia</taxon>
        <taxon>Tissierellales</taxon>
        <taxon>Peptoniphilaceae</taxon>
        <taxon>Anaerococcus</taxon>
    </lineage>
</organism>
<protein>
    <recommendedName>
        <fullName evidence="4">Nucleotidyltransferase</fullName>
    </recommendedName>
</protein>
<keyword evidence="3" id="KW-1185">Reference proteome</keyword>
<dbReference type="AlphaFoldDB" id="F0GZS1"/>
<dbReference type="Gene3D" id="3.40.50.620">
    <property type="entry name" value="HUPs"/>
    <property type="match status" value="1"/>
</dbReference>
<sequence length="160" mass="18730">MKKLAIISEYNPFHNGHNFIQKKAKEITKANLVIAIMSGDFVQRGEPSLIDKYKRADSAMISADLIIEMPSFISLQSANLFARKNIEILNKLKIDYLAFGIENISEEDFFKSVENILNNNENIDKKQNIFWIRAYHFPRHPMRLQKHMPLMKIFFLPIIF</sequence>
<dbReference type="EMBL" id="AEXN01000011">
    <property type="protein sequence ID" value="EGC84462.1"/>
    <property type="molecule type" value="Genomic_DNA"/>
</dbReference>